<accession>A0A9P6BAH5</accession>
<evidence type="ECO:0000313" key="2">
    <source>
        <dbReference type="EMBL" id="KAF9519915.1"/>
    </source>
</evidence>
<dbReference type="EMBL" id="MU128915">
    <property type="protein sequence ID" value="KAF9519915.1"/>
    <property type="molecule type" value="Genomic_DNA"/>
</dbReference>
<feature type="compositionally biased region" description="Basic and acidic residues" evidence="1">
    <location>
        <begin position="88"/>
        <end position="104"/>
    </location>
</feature>
<name>A0A9P6BAH5_9AGAM</name>
<gene>
    <name evidence="2" type="ORF">BS47DRAFT_1481798</name>
</gene>
<dbReference type="AlphaFoldDB" id="A0A9P6BAH5"/>
<feature type="compositionally biased region" description="Low complexity" evidence="1">
    <location>
        <begin position="565"/>
        <end position="574"/>
    </location>
</feature>
<feature type="region of interest" description="Disordered" evidence="1">
    <location>
        <begin position="216"/>
        <end position="250"/>
    </location>
</feature>
<feature type="compositionally biased region" description="Low complexity" evidence="1">
    <location>
        <begin position="660"/>
        <end position="687"/>
    </location>
</feature>
<evidence type="ECO:0000313" key="3">
    <source>
        <dbReference type="Proteomes" id="UP000886523"/>
    </source>
</evidence>
<keyword evidence="3" id="KW-1185">Reference proteome</keyword>
<feature type="region of interest" description="Disordered" evidence="1">
    <location>
        <begin position="536"/>
        <end position="575"/>
    </location>
</feature>
<feature type="compositionally biased region" description="Basic and acidic residues" evidence="1">
    <location>
        <begin position="70"/>
        <end position="80"/>
    </location>
</feature>
<feature type="compositionally biased region" description="Polar residues" evidence="1">
    <location>
        <begin position="1"/>
        <end position="33"/>
    </location>
</feature>
<dbReference type="OrthoDB" id="21648at2759"/>
<feature type="region of interest" description="Disordered" evidence="1">
    <location>
        <begin position="1"/>
        <end position="104"/>
    </location>
</feature>
<feature type="compositionally biased region" description="Polar residues" evidence="1">
    <location>
        <begin position="709"/>
        <end position="730"/>
    </location>
</feature>
<protein>
    <submittedName>
        <fullName evidence="2">Uncharacterized protein</fullName>
    </submittedName>
</protein>
<reference evidence="2" key="1">
    <citation type="journal article" date="2020" name="Nat. Commun.">
        <title>Large-scale genome sequencing of mycorrhizal fungi provides insights into the early evolution of symbiotic traits.</title>
        <authorList>
            <person name="Miyauchi S."/>
            <person name="Kiss E."/>
            <person name="Kuo A."/>
            <person name="Drula E."/>
            <person name="Kohler A."/>
            <person name="Sanchez-Garcia M."/>
            <person name="Morin E."/>
            <person name="Andreopoulos B."/>
            <person name="Barry K.W."/>
            <person name="Bonito G."/>
            <person name="Buee M."/>
            <person name="Carver A."/>
            <person name="Chen C."/>
            <person name="Cichocki N."/>
            <person name="Clum A."/>
            <person name="Culley D."/>
            <person name="Crous P.W."/>
            <person name="Fauchery L."/>
            <person name="Girlanda M."/>
            <person name="Hayes R.D."/>
            <person name="Keri Z."/>
            <person name="LaButti K."/>
            <person name="Lipzen A."/>
            <person name="Lombard V."/>
            <person name="Magnuson J."/>
            <person name="Maillard F."/>
            <person name="Murat C."/>
            <person name="Nolan M."/>
            <person name="Ohm R.A."/>
            <person name="Pangilinan J."/>
            <person name="Pereira M.F."/>
            <person name="Perotto S."/>
            <person name="Peter M."/>
            <person name="Pfister S."/>
            <person name="Riley R."/>
            <person name="Sitrit Y."/>
            <person name="Stielow J.B."/>
            <person name="Szollosi G."/>
            <person name="Zifcakova L."/>
            <person name="Stursova M."/>
            <person name="Spatafora J.W."/>
            <person name="Tedersoo L."/>
            <person name="Vaario L.M."/>
            <person name="Yamada A."/>
            <person name="Yan M."/>
            <person name="Wang P."/>
            <person name="Xu J."/>
            <person name="Bruns T."/>
            <person name="Baldrian P."/>
            <person name="Vilgalys R."/>
            <person name="Dunand C."/>
            <person name="Henrissat B."/>
            <person name="Grigoriev I.V."/>
            <person name="Hibbett D."/>
            <person name="Nagy L.G."/>
            <person name="Martin F.M."/>
        </authorList>
    </citation>
    <scope>NUCLEOTIDE SEQUENCE</scope>
    <source>
        <strain evidence="2">UP504</strain>
    </source>
</reference>
<evidence type="ECO:0000256" key="1">
    <source>
        <dbReference type="SAM" id="MobiDB-lite"/>
    </source>
</evidence>
<dbReference type="Proteomes" id="UP000886523">
    <property type="component" value="Unassembled WGS sequence"/>
</dbReference>
<proteinExistence type="predicted"/>
<comment type="caution">
    <text evidence="2">The sequence shown here is derived from an EMBL/GenBank/DDBJ whole genome shotgun (WGS) entry which is preliminary data.</text>
</comment>
<organism evidence="2 3">
    <name type="scientific">Hydnum rufescens UP504</name>
    <dbReference type="NCBI Taxonomy" id="1448309"/>
    <lineage>
        <taxon>Eukaryota</taxon>
        <taxon>Fungi</taxon>
        <taxon>Dikarya</taxon>
        <taxon>Basidiomycota</taxon>
        <taxon>Agaricomycotina</taxon>
        <taxon>Agaricomycetes</taxon>
        <taxon>Cantharellales</taxon>
        <taxon>Hydnaceae</taxon>
        <taxon>Hydnum</taxon>
    </lineage>
</organism>
<sequence length="743" mass="79371">MEIRQNTTDVASSRSVQNFFSHNHNSALHQSSPLPRPDGPCRKATQRATEEPSEASPPPAKKTSKKRKRNDLLDTKDTLKDKKRKVKSEHEGSADSDAAPEKDVSLEPEIIEEDLAEEPGPSLASYDADRVLQVLDSVDPVHILDQEATVRGNTTTLRTCLQNPSSISLRALRERIRHETPTVETRTTPPNIKVVKFFQLAKDLLDDIAEKTVSPLTLTESLDPTPKTEDEADEKESPPKTEGGPKPIKYALHQHLPTGDYFTSAASLTAEQVNALTKGQASILGVARSQPLPSEALPELGEYARGPAFIDYGLFSSLAPTFDSEGGQVGRETLGLVADSRKARRRQKLAALKTSISARSASPPLAAIDPFPSEWDLLFASQGSFQDRYAELKPLVEDFLPKDMIQSLMDGLDDLELENGLSELLVHNGRALRALQELQESRFRAGTNGKEVPVTVGGEEWQLARQILSSLVTLVSLRPRASSSTSKPHSLVPPPSLLHTLQRTLPRDAIPGWKGTLSTTRDFALIDNATLRANSSTLPIPPPANAAPPASSTPLPSIPPPAPMPAAASRPPAATYSYTRPTATTSTSGYGTAASRGGTATYYPQGYTPIRHSHTTVIILLTLIKVHTIATPAMDNRTPQSSQTPVTPARAIPNLASKSTPATLPTWGTPTAAAAAGSTAMAKTGPAPNTPAPALPAHLRRVNGAATGVATQASPGTWSHSGPSTPTPASRTPLPNAGNQNTE</sequence>
<feature type="region of interest" description="Disordered" evidence="1">
    <location>
        <begin position="656"/>
        <end position="743"/>
    </location>
</feature>